<proteinExistence type="predicted"/>
<keyword evidence="2" id="KW-1185">Reference proteome</keyword>
<protein>
    <submittedName>
        <fullName evidence="1">Uncharacterized protein</fullName>
    </submittedName>
</protein>
<sequence>MKVRVRLHDYEEISTVESTHPFISQLLPTHGPVHSITVEETEAALMQMRSGKAMGPDDIAVELWNSECCMADKVFELSGCGKDFALGMARKHDSDFGKAKAAPLTARITDRSTSCLTVFEHVRDSRIQDIATLSTNQCGFVARCGTTDAPHATRFLIEEHRKKLRRSTSLFLIWKRLCPAFDRVPPVPEELVEWVRILYTYPMCQVQAPATTLAGSLLSLASSRAQLFLSSSPFSSWTLSFEICRSSFLGSFCIRTMS</sequence>
<comment type="caution">
    <text evidence="1">The sequence shown here is derived from an EMBL/GenBank/DDBJ whole genome shotgun (WGS) entry which is preliminary data.</text>
</comment>
<dbReference type="Proteomes" id="UP000024635">
    <property type="component" value="Unassembled WGS sequence"/>
</dbReference>
<evidence type="ECO:0000313" key="2">
    <source>
        <dbReference type="Proteomes" id="UP000024635"/>
    </source>
</evidence>
<dbReference type="EMBL" id="JARK01001720">
    <property type="protein sequence ID" value="EYB81395.1"/>
    <property type="molecule type" value="Genomic_DNA"/>
</dbReference>
<gene>
    <name evidence="1" type="primary">Acey_s0384.g392</name>
    <name evidence="1" type="ORF">Y032_0384g392</name>
</gene>
<name>A0A016RSN0_9BILA</name>
<reference evidence="2" key="1">
    <citation type="journal article" date="2015" name="Nat. Genet.">
        <title>The genome and transcriptome of the zoonotic hookworm Ancylostoma ceylanicum identify infection-specific gene families.</title>
        <authorList>
            <person name="Schwarz E.M."/>
            <person name="Hu Y."/>
            <person name="Antoshechkin I."/>
            <person name="Miller M.M."/>
            <person name="Sternberg P.W."/>
            <person name="Aroian R.V."/>
        </authorList>
    </citation>
    <scope>NUCLEOTIDE SEQUENCE</scope>
    <source>
        <strain evidence="2">HY135</strain>
    </source>
</reference>
<dbReference type="OrthoDB" id="6765864at2759"/>
<organism evidence="1 2">
    <name type="scientific">Ancylostoma ceylanicum</name>
    <dbReference type="NCBI Taxonomy" id="53326"/>
    <lineage>
        <taxon>Eukaryota</taxon>
        <taxon>Metazoa</taxon>
        <taxon>Ecdysozoa</taxon>
        <taxon>Nematoda</taxon>
        <taxon>Chromadorea</taxon>
        <taxon>Rhabditida</taxon>
        <taxon>Rhabditina</taxon>
        <taxon>Rhabditomorpha</taxon>
        <taxon>Strongyloidea</taxon>
        <taxon>Ancylostomatidae</taxon>
        <taxon>Ancylostomatinae</taxon>
        <taxon>Ancylostoma</taxon>
    </lineage>
</organism>
<accession>A0A016RSN0</accession>
<dbReference type="AlphaFoldDB" id="A0A016RSN0"/>
<evidence type="ECO:0000313" key="1">
    <source>
        <dbReference type="EMBL" id="EYB81395.1"/>
    </source>
</evidence>